<gene>
    <name evidence="11" type="ORF">Kpol_463p12</name>
</gene>
<evidence type="ECO:0000256" key="1">
    <source>
        <dbReference type="ARBA" id="ARBA00005006"/>
    </source>
</evidence>
<dbReference type="Gene3D" id="1.10.150.710">
    <property type="entry name" value="Glutamate cysteine ligase subdomain"/>
    <property type="match status" value="1"/>
</dbReference>
<dbReference type="InParanoid" id="A7TQJ8"/>
<comment type="pathway">
    <text evidence="1 10">Sulfur metabolism; glutathione biosynthesis; glutathione from L-cysteine and L-glutamate: step 1/2.</text>
</comment>
<dbReference type="Gene3D" id="3.30.590.50">
    <property type="match status" value="2"/>
</dbReference>
<dbReference type="GO" id="GO:0005737">
    <property type="term" value="C:cytoplasm"/>
    <property type="evidence" value="ECO:0007669"/>
    <property type="project" value="EnsemblFungi"/>
</dbReference>
<evidence type="ECO:0000256" key="10">
    <source>
        <dbReference type="RuleBase" id="RU367135"/>
    </source>
</evidence>
<evidence type="ECO:0000256" key="8">
    <source>
        <dbReference type="ARBA" id="ARBA00030585"/>
    </source>
</evidence>
<evidence type="ECO:0000256" key="5">
    <source>
        <dbReference type="ARBA" id="ARBA00022684"/>
    </source>
</evidence>
<dbReference type="OMA" id="IAHMFIR"/>
<dbReference type="GO" id="GO:0006750">
    <property type="term" value="P:glutathione biosynthetic process"/>
    <property type="evidence" value="ECO:0007669"/>
    <property type="project" value="UniProtKB-UniRule"/>
</dbReference>
<keyword evidence="12" id="KW-1185">Reference proteome</keyword>
<dbReference type="InterPro" id="IPR004308">
    <property type="entry name" value="GCS"/>
</dbReference>
<keyword evidence="4 10" id="KW-0436">Ligase</keyword>
<evidence type="ECO:0000313" key="11">
    <source>
        <dbReference type="EMBL" id="EDO15462.1"/>
    </source>
</evidence>
<name>A7TQJ8_VANPO</name>
<dbReference type="PANTHER" id="PTHR11164:SF0">
    <property type="entry name" value="GLUTAMATE--CYSTEINE LIGASE CATALYTIC SUBUNIT"/>
    <property type="match status" value="1"/>
</dbReference>
<sequence length="676" mass="79017">MGLLALGTPLSWDDSKKYNDFIRINGIKHLLSVFHNCSNRTNDPLLWGDEVEYMIVKFNYSDKTAKLDISNDNILNLLNDEKNYLNDCNERNIHFHPEYGRFMLEATPLSPYFNYNGDNYIEFNMIQRRILADNILKDLNADDVKTQSHKLVTITSFPRLGSKNFTTVDDSQLWNHKNNYSRSLFLPDEIINRHIRFPTLTANIRSRRGEKVAINIPMYQDLKTPKMDDTIDFNRNWFQNEDKEAEFASMEKFIYMDSMGFGMGCSCLQLTFQAPSLPMSRYLYDSLINLCPVMLSVSSAAPFFKGWLADQDVRWNVISGSTDDRAPYERNVPSLLKNSNQYGGIDPKEFENTKHLPKARYSTVDLFLGGNDFFNRSYNDTNVPLNDTILEQLLENDTYPMDYDMAKHFAHLFIRDPLVIFEENLTFDENKDFDVLQNHFENIQSTNWQTLRFKPPTDRFSTDSSSPGWRVEFRPLEVQLSDFENAAYSVFIYLLAESILKSSNKLNPYIQMSKVWENMDLAHKRDSTSTEKFHWKDSFEDSISTTSSLYSIDEIFHNKDNGIFNVYINPILIKKGFVESDWKELKYSEDKQRLYYYLKLISDRSSGKIPTTARYMRDFVLRHPDYKQDSKISELINYDLLMMCDRIASLDDSNGELSSYFGTELVDYLQNNKIVV</sequence>
<dbReference type="GO" id="GO:0004357">
    <property type="term" value="F:glutamate-cysteine ligase activity"/>
    <property type="evidence" value="ECO:0007669"/>
    <property type="project" value="UniProtKB-UniRule"/>
</dbReference>
<dbReference type="Pfam" id="PF03074">
    <property type="entry name" value="GCS"/>
    <property type="match status" value="1"/>
</dbReference>
<dbReference type="eggNOG" id="KOG3754">
    <property type="taxonomic scope" value="Eukaryota"/>
</dbReference>
<dbReference type="GO" id="GO:0005524">
    <property type="term" value="F:ATP binding"/>
    <property type="evidence" value="ECO:0007669"/>
    <property type="project" value="UniProtKB-UniRule"/>
</dbReference>
<evidence type="ECO:0000256" key="4">
    <source>
        <dbReference type="ARBA" id="ARBA00022598"/>
    </source>
</evidence>
<evidence type="ECO:0000313" key="12">
    <source>
        <dbReference type="Proteomes" id="UP000000267"/>
    </source>
</evidence>
<dbReference type="Gene3D" id="1.10.8.960">
    <property type="match status" value="1"/>
</dbReference>
<dbReference type="GO" id="GO:0046686">
    <property type="term" value="P:response to cadmium ion"/>
    <property type="evidence" value="ECO:0007669"/>
    <property type="project" value="EnsemblFungi"/>
</dbReference>
<proteinExistence type="inferred from homology"/>
<accession>A7TQJ8</accession>
<keyword evidence="7 10" id="KW-0067">ATP-binding</keyword>
<dbReference type="GeneID" id="5543544"/>
<dbReference type="FunCoup" id="A7TQJ8">
    <property type="interactions" value="420"/>
</dbReference>
<dbReference type="PANTHER" id="PTHR11164">
    <property type="entry name" value="GLUTAMATE CYSTEINE LIGASE"/>
    <property type="match status" value="1"/>
</dbReference>
<dbReference type="UniPathway" id="UPA00142">
    <property type="reaction ID" value="UER00209"/>
</dbReference>
<dbReference type="RefSeq" id="XP_001643320.1">
    <property type="nucleotide sequence ID" value="XM_001643270.1"/>
</dbReference>
<reference evidence="11 12" key="1">
    <citation type="journal article" date="2007" name="Proc. Natl. Acad. Sci. U.S.A.">
        <title>Independent sorting-out of thousands of duplicated gene pairs in two yeast species descended from a whole-genome duplication.</title>
        <authorList>
            <person name="Scannell D.R."/>
            <person name="Frank A.C."/>
            <person name="Conant G.C."/>
            <person name="Byrne K.P."/>
            <person name="Woolfit M."/>
            <person name="Wolfe K.H."/>
        </authorList>
    </citation>
    <scope>NUCLEOTIDE SEQUENCE [LARGE SCALE GENOMIC DNA]</scope>
    <source>
        <strain evidence="12">ATCC 22028 / DSM 70294 / BCRC 21397 / CBS 2163 / NBRC 10782 / NRRL Y-8283 / UCD 57-17</strain>
    </source>
</reference>
<dbReference type="InterPro" id="IPR014746">
    <property type="entry name" value="Gln_synth/guanido_kin_cat_dom"/>
</dbReference>
<dbReference type="OrthoDB" id="7939818at2759"/>
<dbReference type="HOGENOM" id="CLU_010467_0_0_1"/>
<evidence type="ECO:0000256" key="2">
    <source>
        <dbReference type="ARBA" id="ARBA00008100"/>
    </source>
</evidence>
<dbReference type="SUPFAM" id="SSF55931">
    <property type="entry name" value="Glutamine synthetase/guanido kinase"/>
    <property type="match status" value="1"/>
</dbReference>
<protein>
    <recommendedName>
        <fullName evidence="3 10">Glutamate--cysteine ligase</fullName>
        <ecNumber evidence="3 10">6.3.2.2</ecNumber>
    </recommendedName>
    <alternativeName>
        <fullName evidence="9 10">Gamma-ECS</fullName>
    </alternativeName>
    <alternativeName>
        <fullName evidence="8 10">Gamma-glutamylcysteine synthetase</fullName>
    </alternativeName>
</protein>
<comment type="similarity">
    <text evidence="2 10">Belongs to the glutamate--cysteine ligase type 3 family.</text>
</comment>
<dbReference type="Proteomes" id="UP000000267">
    <property type="component" value="Unassembled WGS sequence"/>
</dbReference>
<dbReference type="EMBL" id="DS480459">
    <property type="protein sequence ID" value="EDO15462.1"/>
    <property type="molecule type" value="Genomic_DNA"/>
</dbReference>
<evidence type="ECO:0000256" key="6">
    <source>
        <dbReference type="ARBA" id="ARBA00022741"/>
    </source>
</evidence>
<evidence type="ECO:0000256" key="3">
    <source>
        <dbReference type="ARBA" id="ARBA00012220"/>
    </source>
</evidence>
<dbReference type="STRING" id="436907.A7TQJ8"/>
<organism evidence="12">
    <name type="scientific">Vanderwaltozyma polyspora (strain ATCC 22028 / DSM 70294 / BCRC 21397 / CBS 2163 / NBRC 10782 / NRRL Y-8283 / UCD 57-17)</name>
    <name type="common">Kluyveromyces polysporus</name>
    <dbReference type="NCBI Taxonomy" id="436907"/>
    <lineage>
        <taxon>Eukaryota</taxon>
        <taxon>Fungi</taxon>
        <taxon>Dikarya</taxon>
        <taxon>Ascomycota</taxon>
        <taxon>Saccharomycotina</taxon>
        <taxon>Saccharomycetes</taxon>
        <taxon>Saccharomycetales</taxon>
        <taxon>Saccharomycetaceae</taxon>
        <taxon>Vanderwaltozyma</taxon>
    </lineage>
</organism>
<dbReference type="EC" id="6.3.2.2" evidence="3 10"/>
<comment type="catalytic activity">
    <reaction evidence="10">
        <text>L-cysteine + L-glutamate + ATP = gamma-L-glutamyl-L-cysteine + ADP + phosphate + H(+)</text>
        <dbReference type="Rhea" id="RHEA:13285"/>
        <dbReference type="ChEBI" id="CHEBI:15378"/>
        <dbReference type="ChEBI" id="CHEBI:29985"/>
        <dbReference type="ChEBI" id="CHEBI:30616"/>
        <dbReference type="ChEBI" id="CHEBI:35235"/>
        <dbReference type="ChEBI" id="CHEBI:43474"/>
        <dbReference type="ChEBI" id="CHEBI:58173"/>
        <dbReference type="ChEBI" id="CHEBI:456216"/>
        <dbReference type="EC" id="6.3.2.2"/>
    </reaction>
</comment>
<dbReference type="PhylomeDB" id="A7TQJ8"/>
<dbReference type="KEGG" id="vpo:Kpol_463p12"/>
<dbReference type="AlphaFoldDB" id="A7TQJ8"/>
<evidence type="ECO:0000256" key="9">
    <source>
        <dbReference type="ARBA" id="ARBA00032122"/>
    </source>
</evidence>
<keyword evidence="5 10" id="KW-0317">Glutathione biosynthesis</keyword>
<keyword evidence="6 10" id="KW-0547">Nucleotide-binding</keyword>
<evidence type="ECO:0000256" key="7">
    <source>
        <dbReference type="ARBA" id="ARBA00022840"/>
    </source>
</evidence>
<dbReference type="FunFam" id="3.30.590.50:FF:000002">
    <property type="entry name" value="Glutamate--cysteine ligase catalytic subunit"/>
    <property type="match status" value="1"/>
</dbReference>
<dbReference type="GO" id="GO:0042542">
    <property type="term" value="P:response to hydrogen peroxide"/>
    <property type="evidence" value="ECO:0007669"/>
    <property type="project" value="EnsemblFungi"/>
</dbReference>